<evidence type="ECO:0000313" key="1">
    <source>
        <dbReference type="EMBL" id="MBW8640033.1"/>
    </source>
</evidence>
<reference evidence="1" key="1">
    <citation type="submission" date="2021-08" db="EMBL/GenBank/DDBJ databases">
        <title>Hoeflea bacterium WL0058 sp. nov., isolated from the sediment.</title>
        <authorList>
            <person name="Wang L."/>
            <person name="Zhang D."/>
        </authorList>
    </citation>
    <scope>NUCLEOTIDE SEQUENCE</scope>
    <source>
        <strain evidence="1">WL0058</strain>
    </source>
</reference>
<comment type="caution">
    <text evidence="1">The sequence shown here is derived from an EMBL/GenBank/DDBJ whole genome shotgun (WGS) entry which is preliminary data.</text>
</comment>
<keyword evidence="1" id="KW-0378">Hydrolase</keyword>
<protein>
    <submittedName>
        <fullName evidence="1">Aminopeptidase</fullName>
    </submittedName>
</protein>
<sequence>MLAVIAMLPALQACNPAYYASSVGGHIKIVSSSQPVDRLLERRDTNPDLKERLAISREIRNYASEQLALPDNNSYRRYVDTGRDYVSWAVYSSPEFSVGLNTWCFPIYGCVPYRGYFSEQAAEKFAETLRKQDMDVYVGGVPAYSSLGWFDDPLMNTMVIRGDVYLAGVVFHELAHQRVYVQNDSNFNEAFAVTVEENGVEKWLRERGEDAVLKDYEAGLRRYKDFQILVAETRQELASIYASDISVEEMRTAKAREIERLRARYHQLRNGKWKGYRGFDRWFDEPINNAKLATISVYGDLVSDFKRLFDLCGGNYERFYGAVEYLAQVEKSEREEALQTASSCMAGGS</sequence>
<name>A0AAE2ZT30_9HYPH</name>
<dbReference type="InterPro" id="IPR014553">
    <property type="entry name" value="Aminopept"/>
</dbReference>
<dbReference type="GO" id="GO:0004177">
    <property type="term" value="F:aminopeptidase activity"/>
    <property type="evidence" value="ECO:0007669"/>
    <property type="project" value="UniProtKB-KW"/>
</dbReference>
<proteinExistence type="predicted"/>
<dbReference type="AlphaFoldDB" id="A0AAE2ZT30"/>
<keyword evidence="1" id="KW-0031">Aminopeptidase</keyword>
<dbReference type="Proteomes" id="UP001196509">
    <property type="component" value="Unassembled WGS sequence"/>
</dbReference>
<gene>
    <name evidence="1" type="ORF">K1W69_22750</name>
</gene>
<keyword evidence="2" id="KW-1185">Reference proteome</keyword>
<dbReference type="EMBL" id="JAICBX010000005">
    <property type="protein sequence ID" value="MBW8640033.1"/>
    <property type="molecule type" value="Genomic_DNA"/>
</dbReference>
<keyword evidence="1" id="KW-0645">Protease</keyword>
<accession>A0AAE2ZT30</accession>
<evidence type="ECO:0000313" key="2">
    <source>
        <dbReference type="Proteomes" id="UP001196509"/>
    </source>
</evidence>
<organism evidence="1 2">
    <name type="scientific">Flavimaribacter sediminis</name>
    <dbReference type="NCBI Taxonomy" id="2865987"/>
    <lineage>
        <taxon>Bacteria</taxon>
        <taxon>Pseudomonadati</taxon>
        <taxon>Pseudomonadota</taxon>
        <taxon>Alphaproteobacteria</taxon>
        <taxon>Hyphomicrobiales</taxon>
        <taxon>Rhizobiaceae</taxon>
        <taxon>Flavimaribacter</taxon>
    </lineage>
</organism>
<dbReference type="Pfam" id="PF10023">
    <property type="entry name" value="Aminopep"/>
    <property type="match status" value="1"/>
</dbReference>
<dbReference type="PIRSF" id="PIRSF029285">
    <property type="entry name" value="Aminopept"/>
    <property type="match status" value="1"/>
</dbReference>